<dbReference type="CDD" id="cd03786">
    <property type="entry name" value="GTB_UDP-GlcNAc_2-Epimerase"/>
    <property type="match status" value="1"/>
</dbReference>
<dbReference type="NCBIfam" id="TIGR03568">
    <property type="entry name" value="NeuC_NnaA"/>
    <property type="match status" value="1"/>
</dbReference>
<protein>
    <submittedName>
        <fullName evidence="2">UDP-N-acetyl-D-glucosamine 2-epimerase, UDP-hydrolysing</fullName>
    </submittedName>
</protein>
<organism evidence="2 3">
    <name type="scientific">Candidatus Portnoybacteria bacterium RBG_13_40_8</name>
    <dbReference type="NCBI Taxonomy" id="1801990"/>
    <lineage>
        <taxon>Bacteria</taxon>
        <taxon>Candidatus Portnoyibacteriota</taxon>
    </lineage>
</organism>
<gene>
    <name evidence="2" type="ORF">A2V69_00275</name>
</gene>
<dbReference type="InterPro" id="IPR020004">
    <property type="entry name" value="UDP-GlcNAc_Epase"/>
</dbReference>
<comment type="caution">
    <text evidence="2">The sequence shown here is derived from an EMBL/GenBank/DDBJ whole genome shotgun (WGS) entry which is preliminary data.</text>
</comment>
<dbReference type="SUPFAM" id="SSF53756">
    <property type="entry name" value="UDP-Glycosyltransferase/glycogen phosphorylase"/>
    <property type="match status" value="1"/>
</dbReference>
<sequence length="379" mass="42632">MKRITYISGTRADYGLMRNTLFEIAKHPDLKLSVIATGMHLMPEFGKTLEEIKKDGFNIYEVKAVCEKDDKAVMSRIVGELIIRFTEIFKKIKPNIVLVLGDRGEMLAGAIAGTYLGIPIVHVHGGEISSTVDEHVRHAITKLAQVHLVATRDGAERIIKMGENKKNVYVVGAPGLDDIHKDLFSGKYLEKKFMLDLKRPFVIVTQHPVSHEFLDSEKQMRETVEAIRALGLQAIVTYPNADAGSGRMIKIIEEYRNFRTIKIFRNIPRKEFLSLMSYTSAIVGNSSAGIIEAASFKLPVINIGTRQEGRLRTINVIDVGYNKKGIFSAIKKAIYNKRFKNALKRCKNPYGDGKSGKRIAKILSEIKINKKLLQKKITY</sequence>
<accession>A0A1G2F297</accession>
<evidence type="ECO:0000313" key="2">
    <source>
        <dbReference type="EMBL" id="OGZ32206.1"/>
    </source>
</evidence>
<dbReference type="GO" id="GO:0006047">
    <property type="term" value="P:UDP-N-acetylglucosamine metabolic process"/>
    <property type="evidence" value="ECO:0007669"/>
    <property type="project" value="InterPro"/>
</dbReference>
<dbReference type="Gene3D" id="3.40.50.2000">
    <property type="entry name" value="Glycogen Phosphorylase B"/>
    <property type="match status" value="2"/>
</dbReference>
<dbReference type="InterPro" id="IPR003331">
    <property type="entry name" value="UDP_GlcNAc_Epimerase_2_dom"/>
</dbReference>
<dbReference type="Proteomes" id="UP000177810">
    <property type="component" value="Unassembled WGS sequence"/>
</dbReference>
<name>A0A1G2F297_9BACT</name>
<proteinExistence type="predicted"/>
<evidence type="ECO:0000259" key="1">
    <source>
        <dbReference type="Pfam" id="PF02350"/>
    </source>
</evidence>
<dbReference type="STRING" id="1801990.A2V69_00275"/>
<dbReference type="Pfam" id="PF02350">
    <property type="entry name" value="Epimerase_2"/>
    <property type="match status" value="1"/>
</dbReference>
<dbReference type="GO" id="GO:0004553">
    <property type="term" value="F:hydrolase activity, hydrolyzing O-glycosyl compounds"/>
    <property type="evidence" value="ECO:0007669"/>
    <property type="project" value="InterPro"/>
</dbReference>
<reference evidence="2 3" key="1">
    <citation type="journal article" date="2016" name="Nat. Commun.">
        <title>Thousands of microbial genomes shed light on interconnected biogeochemical processes in an aquifer system.</title>
        <authorList>
            <person name="Anantharaman K."/>
            <person name="Brown C.T."/>
            <person name="Hug L.A."/>
            <person name="Sharon I."/>
            <person name="Castelle C.J."/>
            <person name="Probst A.J."/>
            <person name="Thomas B.C."/>
            <person name="Singh A."/>
            <person name="Wilkins M.J."/>
            <person name="Karaoz U."/>
            <person name="Brodie E.L."/>
            <person name="Williams K.H."/>
            <person name="Hubbard S.S."/>
            <person name="Banfield J.F."/>
        </authorList>
    </citation>
    <scope>NUCLEOTIDE SEQUENCE [LARGE SCALE GENOMIC DNA]</scope>
</reference>
<dbReference type="EMBL" id="MHMT01000023">
    <property type="protein sequence ID" value="OGZ32206.1"/>
    <property type="molecule type" value="Genomic_DNA"/>
</dbReference>
<evidence type="ECO:0000313" key="3">
    <source>
        <dbReference type="Proteomes" id="UP000177810"/>
    </source>
</evidence>
<dbReference type="PANTHER" id="PTHR43174:SF3">
    <property type="entry name" value="UDP-N-ACETYLGLUCOSAMINE 2-EPIMERASE"/>
    <property type="match status" value="1"/>
</dbReference>
<dbReference type="InterPro" id="IPR029767">
    <property type="entry name" value="WecB-like"/>
</dbReference>
<dbReference type="AlphaFoldDB" id="A0A1G2F297"/>
<feature type="domain" description="UDP-N-acetylglucosamine 2-epimerase" evidence="1">
    <location>
        <begin position="23"/>
        <end position="363"/>
    </location>
</feature>
<dbReference type="PANTHER" id="PTHR43174">
    <property type="entry name" value="UDP-N-ACETYLGLUCOSAMINE 2-EPIMERASE"/>
    <property type="match status" value="1"/>
</dbReference>